<dbReference type="InterPro" id="IPR021993">
    <property type="entry name" value="ATPase-cat-bd"/>
</dbReference>
<dbReference type="Proteomes" id="UP000192923">
    <property type="component" value="Unassembled WGS sequence"/>
</dbReference>
<protein>
    <submittedName>
        <fullName evidence="2">Metal-binding domain of cation transport ATPase</fullName>
    </submittedName>
</protein>
<sequence>MARIFSHSPVAAMLAHTISNETGTMSDTPYACDLCQLPVETQGYEVFTVQGRKRFCCEGCLGIYRMLHESEIVDEPPAAPAA</sequence>
<evidence type="ECO:0000313" key="3">
    <source>
        <dbReference type="Proteomes" id="UP000192923"/>
    </source>
</evidence>
<evidence type="ECO:0000259" key="1">
    <source>
        <dbReference type="Pfam" id="PF12156"/>
    </source>
</evidence>
<dbReference type="EMBL" id="FXAM01000001">
    <property type="protein sequence ID" value="SMF97087.1"/>
    <property type="molecule type" value="Genomic_DNA"/>
</dbReference>
<reference evidence="2 3" key="1">
    <citation type="submission" date="2016-12" db="EMBL/GenBank/DDBJ databases">
        <authorList>
            <person name="Song W.-J."/>
            <person name="Kurnit D.M."/>
        </authorList>
    </citation>
    <scope>NUCLEOTIDE SEQUENCE [LARGE SCALE GENOMIC DNA]</scope>
    <source>
        <strain evidence="2 3">175</strain>
    </source>
</reference>
<dbReference type="STRING" id="1760988.SAMN02949497_4506"/>
<accession>A0A1Y6D362</accession>
<dbReference type="AlphaFoldDB" id="A0A1Y6D362"/>
<dbReference type="Pfam" id="PF12156">
    <property type="entry name" value="ATPase-cat_bd"/>
    <property type="match status" value="1"/>
</dbReference>
<keyword evidence="3" id="KW-1185">Reference proteome</keyword>
<organism evidence="2 3">
    <name type="scientific">Methylomagnum ishizawai</name>
    <dbReference type="NCBI Taxonomy" id="1760988"/>
    <lineage>
        <taxon>Bacteria</taxon>
        <taxon>Pseudomonadati</taxon>
        <taxon>Pseudomonadota</taxon>
        <taxon>Gammaproteobacteria</taxon>
        <taxon>Methylococcales</taxon>
        <taxon>Methylococcaceae</taxon>
        <taxon>Methylomagnum</taxon>
    </lineage>
</organism>
<evidence type="ECO:0000313" key="2">
    <source>
        <dbReference type="EMBL" id="SMF97087.1"/>
    </source>
</evidence>
<proteinExistence type="predicted"/>
<name>A0A1Y6D362_9GAMM</name>
<feature type="domain" description="Putative metal-binding" evidence="1">
    <location>
        <begin position="31"/>
        <end position="72"/>
    </location>
</feature>
<gene>
    <name evidence="2" type="ORF">SAMN02949497_4506</name>
</gene>